<evidence type="ECO:0000256" key="6">
    <source>
        <dbReference type="ARBA" id="ARBA00022989"/>
    </source>
</evidence>
<evidence type="ECO:0000256" key="7">
    <source>
        <dbReference type="ARBA" id="ARBA00023054"/>
    </source>
</evidence>
<keyword evidence="5" id="KW-0931">ER-Golgi transport</keyword>
<gene>
    <name evidence="14" type="primary">SEC20</name>
    <name evidence="14" type="ORF">LshimejAT787_1103820</name>
</gene>
<keyword evidence="3 12" id="KW-0812">Transmembrane</keyword>
<evidence type="ECO:0000256" key="12">
    <source>
        <dbReference type="SAM" id="Phobius"/>
    </source>
</evidence>
<evidence type="ECO:0000256" key="9">
    <source>
        <dbReference type="ARBA" id="ARBA00037934"/>
    </source>
</evidence>
<feature type="domain" description="Sec20 C-terminal" evidence="13">
    <location>
        <begin position="146"/>
        <end position="235"/>
    </location>
</feature>
<dbReference type="GO" id="GO:0005484">
    <property type="term" value="F:SNAP receptor activity"/>
    <property type="evidence" value="ECO:0007669"/>
    <property type="project" value="InterPro"/>
</dbReference>
<dbReference type="AlphaFoldDB" id="A0A9P3PT69"/>
<organism evidence="14 15">
    <name type="scientific">Lyophyllum shimeji</name>
    <name type="common">Hon-shimeji</name>
    <name type="synonym">Tricholoma shimeji</name>
    <dbReference type="NCBI Taxonomy" id="47721"/>
    <lineage>
        <taxon>Eukaryota</taxon>
        <taxon>Fungi</taxon>
        <taxon>Dikarya</taxon>
        <taxon>Basidiomycota</taxon>
        <taxon>Agaricomycotina</taxon>
        <taxon>Agaricomycetes</taxon>
        <taxon>Agaricomycetidae</taxon>
        <taxon>Agaricales</taxon>
        <taxon>Tricholomatineae</taxon>
        <taxon>Lyophyllaceae</taxon>
        <taxon>Lyophyllum</taxon>
    </lineage>
</organism>
<dbReference type="InterPro" id="IPR005606">
    <property type="entry name" value="Sec20"/>
</dbReference>
<feature type="region of interest" description="Disordered" evidence="11">
    <location>
        <begin position="114"/>
        <end position="133"/>
    </location>
</feature>
<evidence type="ECO:0000256" key="10">
    <source>
        <dbReference type="SAM" id="Coils"/>
    </source>
</evidence>
<evidence type="ECO:0000256" key="4">
    <source>
        <dbReference type="ARBA" id="ARBA00022824"/>
    </source>
</evidence>
<dbReference type="PANTHER" id="PTHR12825">
    <property type="entry name" value="BNIP1-RELATED"/>
    <property type="match status" value="1"/>
</dbReference>
<accession>A0A9P3PT69</accession>
<dbReference type="Proteomes" id="UP001063166">
    <property type="component" value="Unassembled WGS sequence"/>
</dbReference>
<keyword evidence="7 10" id="KW-0175">Coiled coil</keyword>
<dbReference type="InterPro" id="IPR056173">
    <property type="entry name" value="Sec20_C"/>
</dbReference>
<feature type="transmembrane region" description="Helical" evidence="12">
    <location>
        <begin position="210"/>
        <end position="231"/>
    </location>
</feature>
<evidence type="ECO:0000256" key="3">
    <source>
        <dbReference type="ARBA" id="ARBA00022692"/>
    </source>
</evidence>
<comment type="caution">
    <text evidence="14">The sequence shown here is derived from an EMBL/GenBank/DDBJ whole genome shotgun (WGS) entry which is preliminary data.</text>
</comment>
<comment type="similarity">
    <text evidence="9">Belongs to the SEC20 family.</text>
</comment>
<protein>
    <submittedName>
        <fullName evidence="14">Sec20-domain-containing protein</fullName>
    </submittedName>
</protein>
<proteinExistence type="inferred from homology"/>
<reference evidence="14" key="1">
    <citation type="submission" date="2022-07" db="EMBL/GenBank/DDBJ databases">
        <title>The genome of Lyophyllum shimeji provides insight into the initial evolution of ectomycorrhizal fungal genome.</title>
        <authorList>
            <person name="Kobayashi Y."/>
            <person name="Shibata T."/>
            <person name="Hirakawa H."/>
            <person name="Shigenobu S."/>
            <person name="Nishiyama T."/>
            <person name="Yamada A."/>
            <person name="Hasebe M."/>
            <person name="Kawaguchi M."/>
        </authorList>
    </citation>
    <scope>NUCLEOTIDE SEQUENCE</scope>
    <source>
        <strain evidence="14">AT787</strain>
    </source>
</reference>
<evidence type="ECO:0000259" key="13">
    <source>
        <dbReference type="Pfam" id="PF03908"/>
    </source>
</evidence>
<dbReference type="Pfam" id="PF03908">
    <property type="entry name" value="Sec20"/>
    <property type="match status" value="1"/>
</dbReference>
<sequence length="353" mass="38552">MPPVTSTFSEDTHRLISAAKRRQADLMEYQIPRLRACTGPLSLQQNLAAELREDIDSFARQVEALDLSVGDQRGEKCRMELSRIVDELRDRLAQLRRDSRVALLTSKRAIDSQSKSRREELLSSSAATEKGSVNEKVTDDALMKANDNVTEALRRTIGLMQGELERSVLSTQMLDASTASLRATSSTHDTLTNLMGTSKQLITALEKSDWIDRILIIAAFVFFVLVVLFILKQRILDRGLRVALWWTRFLPNLSREAAMVNIEKGSAKLSSAVASLSSTVVAASSVAASVAARATAPVIPREDGATSAESSSTLDSLYSDVLSATPPPADPTIAAAAPDERTLEEPRKVVDEL</sequence>
<name>A0A9P3PT69_LYOSH</name>
<feature type="compositionally biased region" description="Basic and acidic residues" evidence="11">
    <location>
        <begin position="338"/>
        <end position="353"/>
    </location>
</feature>
<evidence type="ECO:0000256" key="1">
    <source>
        <dbReference type="ARBA" id="ARBA00004163"/>
    </source>
</evidence>
<keyword evidence="4" id="KW-0256">Endoplasmic reticulum</keyword>
<dbReference type="OrthoDB" id="46868at2759"/>
<feature type="coiled-coil region" evidence="10">
    <location>
        <begin position="48"/>
        <end position="98"/>
    </location>
</feature>
<dbReference type="GO" id="GO:0006890">
    <property type="term" value="P:retrograde vesicle-mediated transport, Golgi to endoplasmic reticulum"/>
    <property type="evidence" value="ECO:0007669"/>
    <property type="project" value="InterPro"/>
</dbReference>
<evidence type="ECO:0000313" key="15">
    <source>
        <dbReference type="Proteomes" id="UP001063166"/>
    </source>
</evidence>
<dbReference type="PANTHER" id="PTHR12825:SF0">
    <property type="entry name" value="VESICLE TRANSPORT PROTEIN SEC20"/>
    <property type="match status" value="1"/>
</dbReference>
<evidence type="ECO:0000313" key="14">
    <source>
        <dbReference type="EMBL" id="GLB42367.1"/>
    </source>
</evidence>
<evidence type="ECO:0000256" key="8">
    <source>
        <dbReference type="ARBA" id="ARBA00023136"/>
    </source>
</evidence>
<dbReference type="EMBL" id="BRPK01000011">
    <property type="protein sequence ID" value="GLB42367.1"/>
    <property type="molecule type" value="Genomic_DNA"/>
</dbReference>
<keyword evidence="8 12" id="KW-0472">Membrane</keyword>
<evidence type="ECO:0000256" key="5">
    <source>
        <dbReference type="ARBA" id="ARBA00022892"/>
    </source>
</evidence>
<evidence type="ECO:0000256" key="11">
    <source>
        <dbReference type="SAM" id="MobiDB-lite"/>
    </source>
</evidence>
<keyword evidence="15" id="KW-1185">Reference proteome</keyword>
<comment type="subcellular location">
    <subcellularLocation>
        <location evidence="1">Endoplasmic reticulum membrane</location>
        <topology evidence="1">Single-pass type IV membrane protein</topology>
    </subcellularLocation>
</comment>
<dbReference type="GO" id="GO:0031201">
    <property type="term" value="C:SNARE complex"/>
    <property type="evidence" value="ECO:0007669"/>
    <property type="project" value="TreeGrafter"/>
</dbReference>
<dbReference type="GO" id="GO:0005789">
    <property type="term" value="C:endoplasmic reticulum membrane"/>
    <property type="evidence" value="ECO:0007669"/>
    <property type="project" value="UniProtKB-SubCell"/>
</dbReference>
<keyword evidence="6 12" id="KW-1133">Transmembrane helix</keyword>
<keyword evidence="2" id="KW-0813">Transport</keyword>
<evidence type="ECO:0000256" key="2">
    <source>
        <dbReference type="ARBA" id="ARBA00022448"/>
    </source>
</evidence>
<feature type="region of interest" description="Disordered" evidence="11">
    <location>
        <begin position="319"/>
        <end position="353"/>
    </location>
</feature>